<keyword evidence="3" id="KW-1185">Reference proteome</keyword>
<accession>A0ABU6RDX9</accession>
<dbReference type="Pfam" id="PF03101">
    <property type="entry name" value="FAR1"/>
    <property type="match status" value="1"/>
</dbReference>
<evidence type="ECO:0000313" key="3">
    <source>
        <dbReference type="Proteomes" id="UP001341840"/>
    </source>
</evidence>
<dbReference type="InterPro" id="IPR004330">
    <property type="entry name" value="FAR1_DNA_bnd_dom"/>
</dbReference>
<dbReference type="EMBL" id="JASCZI010030398">
    <property type="protein sequence ID" value="MED6122211.1"/>
    <property type="molecule type" value="Genomic_DNA"/>
</dbReference>
<sequence>MSASEMDPLAEELNNTCDSEAEGMSEGSEWSEEGNVNGSESVDMVIEDDCTDYGDVIELTPESIMWKLFRSEDAAYEFYKRFGKCYGFGIRKADFGKDDSGRVIRRRFFCNRAGLRDPKHYNRLDRRREHKPETRSNCEAKLSIYLDVEATVWRVRKVVMEHNHDLTPAGMIHMMPNFRNMTDSSKAQINGMQDHGITTSKILGYMVGHAGGYSFVGFTKKDAYNYVQRTKRARIMDGDSNATIGYLEGKATLDPMYAARYLVTEERMLANMFWADGGSRIDYQFFDYVIAFDSIYKKNKDKRPLVIFSGLNNHKHTTIFRFGLLMYENLLTNKISQHFDK</sequence>
<dbReference type="PANTHER" id="PTHR47718:SF15">
    <property type="entry name" value="PROTEIN FAR1-RELATED SEQUENCE 5-LIKE"/>
    <property type="match status" value="1"/>
</dbReference>
<name>A0ABU6RDX9_9FABA</name>
<feature type="domain" description="FAR1" evidence="1">
    <location>
        <begin position="77"/>
        <end position="167"/>
    </location>
</feature>
<organism evidence="2 3">
    <name type="scientific">Stylosanthes scabra</name>
    <dbReference type="NCBI Taxonomy" id="79078"/>
    <lineage>
        <taxon>Eukaryota</taxon>
        <taxon>Viridiplantae</taxon>
        <taxon>Streptophyta</taxon>
        <taxon>Embryophyta</taxon>
        <taxon>Tracheophyta</taxon>
        <taxon>Spermatophyta</taxon>
        <taxon>Magnoliopsida</taxon>
        <taxon>eudicotyledons</taxon>
        <taxon>Gunneridae</taxon>
        <taxon>Pentapetalae</taxon>
        <taxon>rosids</taxon>
        <taxon>fabids</taxon>
        <taxon>Fabales</taxon>
        <taxon>Fabaceae</taxon>
        <taxon>Papilionoideae</taxon>
        <taxon>50 kb inversion clade</taxon>
        <taxon>dalbergioids sensu lato</taxon>
        <taxon>Dalbergieae</taxon>
        <taxon>Pterocarpus clade</taxon>
        <taxon>Stylosanthes</taxon>
    </lineage>
</organism>
<comment type="caution">
    <text evidence="2">The sequence shown here is derived from an EMBL/GenBank/DDBJ whole genome shotgun (WGS) entry which is preliminary data.</text>
</comment>
<evidence type="ECO:0000259" key="1">
    <source>
        <dbReference type="Pfam" id="PF03101"/>
    </source>
</evidence>
<proteinExistence type="predicted"/>
<gene>
    <name evidence="2" type="ORF">PIB30_117302</name>
</gene>
<evidence type="ECO:0000313" key="2">
    <source>
        <dbReference type="EMBL" id="MED6122211.1"/>
    </source>
</evidence>
<dbReference type="Proteomes" id="UP001341840">
    <property type="component" value="Unassembled WGS sequence"/>
</dbReference>
<reference evidence="2 3" key="1">
    <citation type="journal article" date="2023" name="Plants (Basel)">
        <title>Bridging the Gap: Combining Genomics and Transcriptomics Approaches to Understand Stylosanthes scabra, an Orphan Legume from the Brazilian Caatinga.</title>
        <authorList>
            <person name="Ferreira-Neto J.R.C."/>
            <person name="da Silva M.D."/>
            <person name="Binneck E."/>
            <person name="de Melo N.F."/>
            <person name="da Silva R.H."/>
            <person name="de Melo A.L.T.M."/>
            <person name="Pandolfi V."/>
            <person name="Bustamante F.O."/>
            <person name="Brasileiro-Vidal A.C."/>
            <person name="Benko-Iseppon A.M."/>
        </authorList>
    </citation>
    <scope>NUCLEOTIDE SEQUENCE [LARGE SCALE GENOMIC DNA]</scope>
    <source>
        <tissue evidence="2">Leaves</tissue>
    </source>
</reference>
<protein>
    <recommendedName>
        <fullName evidence="1">FAR1 domain-containing protein</fullName>
    </recommendedName>
</protein>
<dbReference type="PANTHER" id="PTHR47718">
    <property type="entry name" value="OS01G0519700 PROTEIN"/>
    <property type="match status" value="1"/>
</dbReference>